<dbReference type="PANTHER" id="PTHR43280">
    <property type="entry name" value="ARAC-FAMILY TRANSCRIPTIONAL REGULATOR"/>
    <property type="match status" value="1"/>
</dbReference>
<keyword evidence="2" id="KW-0238">DNA-binding</keyword>
<name>A0AAU9Q9S6_9VIBR</name>
<proteinExistence type="predicted"/>
<evidence type="ECO:0000256" key="2">
    <source>
        <dbReference type="ARBA" id="ARBA00023125"/>
    </source>
</evidence>
<dbReference type="InterPro" id="IPR009057">
    <property type="entry name" value="Homeodomain-like_sf"/>
</dbReference>
<organism evidence="5 6">
    <name type="scientific">Vibrio owensii</name>
    <dbReference type="NCBI Taxonomy" id="696485"/>
    <lineage>
        <taxon>Bacteria</taxon>
        <taxon>Pseudomonadati</taxon>
        <taxon>Pseudomonadota</taxon>
        <taxon>Gammaproteobacteria</taxon>
        <taxon>Vibrionales</taxon>
        <taxon>Vibrionaceae</taxon>
        <taxon>Vibrio</taxon>
    </lineage>
</organism>
<comment type="caution">
    <text evidence="5">The sequence shown here is derived from an EMBL/GenBank/DDBJ whole genome shotgun (WGS) entry which is preliminary data.</text>
</comment>
<accession>A0AAU9Q9S6</accession>
<gene>
    <name evidence="5" type="ORF">THF1D04_50117</name>
</gene>
<evidence type="ECO:0000313" key="5">
    <source>
        <dbReference type="EMBL" id="CAH1537798.1"/>
    </source>
</evidence>
<dbReference type="SUPFAM" id="SSF46689">
    <property type="entry name" value="Homeodomain-like"/>
    <property type="match status" value="2"/>
</dbReference>
<dbReference type="Proteomes" id="UP001295420">
    <property type="component" value="Unassembled WGS sequence"/>
</dbReference>
<dbReference type="Gene3D" id="1.10.10.60">
    <property type="entry name" value="Homeodomain-like"/>
    <property type="match status" value="2"/>
</dbReference>
<feature type="domain" description="HTH araC/xylS-type" evidence="4">
    <location>
        <begin position="66"/>
        <end position="163"/>
    </location>
</feature>
<dbReference type="InterPro" id="IPR018060">
    <property type="entry name" value="HTH_AraC"/>
</dbReference>
<dbReference type="AlphaFoldDB" id="A0AAU9Q9S6"/>
<dbReference type="Pfam" id="PF12833">
    <property type="entry name" value="HTH_18"/>
    <property type="match status" value="1"/>
</dbReference>
<evidence type="ECO:0000256" key="1">
    <source>
        <dbReference type="ARBA" id="ARBA00023015"/>
    </source>
</evidence>
<reference evidence="5" key="1">
    <citation type="submission" date="2022-01" db="EMBL/GenBank/DDBJ databases">
        <authorList>
            <person name="Lagorce A."/>
        </authorList>
    </citation>
    <scope>NUCLEOTIDE SEQUENCE</scope>
    <source>
        <strain evidence="5">Th15_F1_D04</strain>
    </source>
</reference>
<sequence>MKGISCKVEHLTHSFVQSCRSSVRLNTMLSECGNTMSSRPKTFYEQEIDRVYSEMPLSPKQFLLIRQSKAFMEKHHSENIELNDLAKAAFMSRFHYVRIFKQMYGVTPRSYLRDMRIKKAKALLKEGHSITDTCFQVGYESLTTFSSVFRKSTGYSPKAFQKMHISNLE</sequence>
<protein>
    <recommendedName>
        <fullName evidence="4">HTH araC/xylS-type domain-containing protein</fullName>
    </recommendedName>
</protein>
<keyword evidence="1" id="KW-0805">Transcription regulation</keyword>
<dbReference type="EMBL" id="CAKMTQ010000045">
    <property type="protein sequence ID" value="CAH1537798.1"/>
    <property type="molecule type" value="Genomic_DNA"/>
</dbReference>
<evidence type="ECO:0000256" key="3">
    <source>
        <dbReference type="ARBA" id="ARBA00023163"/>
    </source>
</evidence>
<evidence type="ECO:0000313" key="6">
    <source>
        <dbReference type="Proteomes" id="UP001295420"/>
    </source>
</evidence>
<dbReference type="PROSITE" id="PS01124">
    <property type="entry name" value="HTH_ARAC_FAMILY_2"/>
    <property type="match status" value="1"/>
</dbReference>
<dbReference type="GO" id="GO:0003700">
    <property type="term" value="F:DNA-binding transcription factor activity"/>
    <property type="evidence" value="ECO:0007669"/>
    <property type="project" value="InterPro"/>
</dbReference>
<dbReference type="PROSITE" id="PS00041">
    <property type="entry name" value="HTH_ARAC_FAMILY_1"/>
    <property type="match status" value="1"/>
</dbReference>
<keyword evidence="3" id="KW-0804">Transcription</keyword>
<dbReference type="SMART" id="SM00342">
    <property type="entry name" value="HTH_ARAC"/>
    <property type="match status" value="1"/>
</dbReference>
<evidence type="ECO:0000259" key="4">
    <source>
        <dbReference type="PROSITE" id="PS01124"/>
    </source>
</evidence>
<dbReference type="PANTHER" id="PTHR43280:SF28">
    <property type="entry name" value="HTH-TYPE TRANSCRIPTIONAL ACTIVATOR RHAS"/>
    <property type="match status" value="1"/>
</dbReference>
<dbReference type="InterPro" id="IPR018062">
    <property type="entry name" value="HTH_AraC-typ_CS"/>
</dbReference>
<dbReference type="GO" id="GO:0043565">
    <property type="term" value="F:sequence-specific DNA binding"/>
    <property type="evidence" value="ECO:0007669"/>
    <property type="project" value="InterPro"/>
</dbReference>